<dbReference type="SUPFAM" id="SSF52540">
    <property type="entry name" value="P-loop containing nucleoside triphosphate hydrolases"/>
    <property type="match status" value="2"/>
</dbReference>
<feature type="domain" description="AAA+ ATPase" evidence="11">
    <location>
        <begin position="766"/>
        <end position="907"/>
    </location>
</feature>
<dbReference type="InterPro" id="IPR050168">
    <property type="entry name" value="AAA_ATPase_domain"/>
</dbReference>
<dbReference type="AlphaFoldDB" id="A0AAD5Y8L3"/>
<dbReference type="CDD" id="cd19527">
    <property type="entry name" value="RecA-like_PEX6_r2"/>
    <property type="match status" value="1"/>
</dbReference>
<dbReference type="InterPro" id="IPR047533">
    <property type="entry name" value="RecA-like_PEX6_r2"/>
</dbReference>
<evidence type="ECO:0000256" key="6">
    <source>
        <dbReference type="ARBA" id="ARBA00022840"/>
    </source>
</evidence>
<evidence type="ECO:0000256" key="9">
    <source>
        <dbReference type="ARBA" id="ARBA00034920"/>
    </source>
</evidence>
<dbReference type="GO" id="GO:0005778">
    <property type="term" value="C:peroxisomal membrane"/>
    <property type="evidence" value="ECO:0007669"/>
    <property type="project" value="TreeGrafter"/>
</dbReference>
<dbReference type="Gene3D" id="3.40.50.300">
    <property type="entry name" value="P-loop containing nucleotide triphosphate hydrolases"/>
    <property type="match status" value="2"/>
</dbReference>
<reference evidence="12" key="1">
    <citation type="submission" date="2022-07" db="EMBL/GenBank/DDBJ databases">
        <title>Genome Sequence of Physisporinus lineatus.</title>
        <authorList>
            <person name="Buettner E."/>
        </authorList>
    </citation>
    <scope>NUCLEOTIDE SEQUENCE</scope>
    <source>
        <strain evidence="12">VT162</strain>
    </source>
</reference>
<keyword evidence="4" id="KW-0547">Nucleotide-binding</keyword>
<evidence type="ECO:0000259" key="11">
    <source>
        <dbReference type="SMART" id="SM00382"/>
    </source>
</evidence>
<dbReference type="FunFam" id="1.10.8.60:FF:000039">
    <property type="entry name" value="peroxisome biogenesis factor 6"/>
    <property type="match status" value="1"/>
</dbReference>
<dbReference type="Gene3D" id="1.10.8.60">
    <property type="match status" value="2"/>
</dbReference>
<dbReference type="InterPro" id="IPR003959">
    <property type="entry name" value="ATPase_AAA_core"/>
</dbReference>
<dbReference type="Pfam" id="PF23315">
    <property type="entry name" value="PEX6_4th"/>
    <property type="match status" value="1"/>
</dbReference>
<dbReference type="GO" id="GO:0005829">
    <property type="term" value="C:cytosol"/>
    <property type="evidence" value="ECO:0007669"/>
    <property type="project" value="TreeGrafter"/>
</dbReference>
<accession>A0AAD5Y8L3</accession>
<dbReference type="InterPro" id="IPR003960">
    <property type="entry name" value="ATPase_AAA_CS"/>
</dbReference>
<dbReference type="GO" id="GO:0016887">
    <property type="term" value="F:ATP hydrolysis activity"/>
    <property type="evidence" value="ECO:0007669"/>
    <property type="project" value="InterPro"/>
</dbReference>
<dbReference type="Pfam" id="PF00004">
    <property type="entry name" value="AAA"/>
    <property type="match status" value="2"/>
</dbReference>
<dbReference type="FunFam" id="3.40.50.300:FF:000109">
    <property type="entry name" value="Peroxisomal biogenesis factor 6"/>
    <property type="match status" value="1"/>
</dbReference>
<dbReference type="PROSITE" id="PS00674">
    <property type="entry name" value="AAA"/>
    <property type="match status" value="1"/>
</dbReference>
<comment type="similarity">
    <text evidence="2">Belongs to the AAA ATPase family.</text>
</comment>
<dbReference type="GO" id="GO:0016558">
    <property type="term" value="P:protein import into peroxisome matrix"/>
    <property type="evidence" value="ECO:0007669"/>
    <property type="project" value="TreeGrafter"/>
</dbReference>
<keyword evidence="3" id="KW-0962">Peroxisome biogenesis</keyword>
<evidence type="ECO:0000256" key="2">
    <source>
        <dbReference type="ARBA" id="ARBA00006914"/>
    </source>
</evidence>
<dbReference type="InterPro" id="IPR003593">
    <property type="entry name" value="AAA+_ATPase"/>
</dbReference>
<gene>
    <name evidence="12" type="ORF">NLI96_g11234</name>
</gene>
<evidence type="ECO:0000256" key="3">
    <source>
        <dbReference type="ARBA" id="ARBA00022593"/>
    </source>
</evidence>
<proteinExistence type="inferred from homology"/>
<sequence length="1043" mass="114763">MGYLFEESIELCVTFAIGNESDVVLLSLPAYTTLFGLDQVNSKTPTAIHISSRSKVLDIDRDSGLTCWCRLDEQAIGLVVPSQCVKSYPFLFPDNSGLVPPICYIYPLLPTPLTKVVFAIDRRSGSQFTHDLAQPETQVDNHLIPILRQGSYQALPSSFVSTQGVRSIEGHSVLTEPVLQGSFDPSLTVLFLTSHPSYIHSLCPDESSQNDEPEIEISEDFLQGLLPLPTSPQATYEDIKTQQQNTRILSGSSHSYNLITLDYSLSAHQDDSALFVRTRDLSEIGALQGEWVIVRTNENKSSRLTRLQVDDSASIERQVRPYASPVQVSNILRGIPRSMAPQLLLQPTPFGTRKPPIPLARSITVSRVASPFSVDRGFEAACIIGLRRYLQRAPHIMKQGDIIAVLIDTDHKYDIEEVDLLDTSHSTHLENYNETVYYIVQHIEYDLPPQPAISRCSDVHIESVSGELGCWIDHPHTRVVQAGVEHSIGPVCANYFGMILIQGPRGTGKTTVAMQTANEFGLHFLEVDCYSVLGDNVTHSEAYLRTRFDKAASCSPCILLLKHIDALAHTSQPGDSNGSPLGSVVVECIERIILDWKVSGYPVLVFATAAQSDDIPRQILSAFKHQVQLQAPDEQQRSKLLSTILSRPKTPELTISDLASESAAFAAGDLIALGRSTTRYSISRVSKTLEPRISELHRAIVPISKADVDSALRRARASHAESIGTPQIPNVSWDDVGGISDVKAEILDTIQLPLDYPEMFASGLKKRSGILLYGPPGTGKTLLAKAVATSFALNFFSVKGPELLNMYIGESEANVRRVFQRAKDARPCVVFFDELDSIAPKRGNHGDSGGVMDRIVSQLLAELDGVSSGASGSDVFVIGATNRPDLLDPALLRPGRFDRLLYLGVSDTNEAQLNILRALTRKFKLHPDLRLEDVIESCPFNFTGADFYALSSDALMRAMSRKAEEIDALIAELNANPPDTHDVPYPLTPQYYLSELAQPDDIEVVVSQDDFRLALQSLVPSVSPAEMEHYRRVQRRFSGNGDA</sequence>
<evidence type="ECO:0000256" key="10">
    <source>
        <dbReference type="ARBA" id="ARBA00048778"/>
    </source>
</evidence>
<comment type="subcellular location">
    <subcellularLocation>
        <location evidence="1">Membrane</location>
    </subcellularLocation>
</comment>
<dbReference type="InterPro" id="IPR027417">
    <property type="entry name" value="P-loop_NTPase"/>
</dbReference>
<dbReference type="PANTHER" id="PTHR23077:SF9">
    <property type="entry name" value="PEROXISOMAL ATPASE PEX6"/>
    <property type="match status" value="1"/>
</dbReference>
<evidence type="ECO:0000256" key="8">
    <source>
        <dbReference type="ARBA" id="ARBA00034811"/>
    </source>
</evidence>
<comment type="caution">
    <text evidence="12">The sequence shown here is derived from an EMBL/GenBank/DDBJ whole genome shotgun (WGS) entry which is preliminary data.</text>
</comment>
<dbReference type="Proteomes" id="UP001212997">
    <property type="component" value="Unassembled WGS sequence"/>
</dbReference>
<comment type="catalytic activity">
    <reaction evidence="10">
        <text>ATP + H2O = ADP + phosphate + H(+)</text>
        <dbReference type="Rhea" id="RHEA:13065"/>
        <dbReference type="ChEBI" id="CHEBI:15377"/>
        <dbReference type="ChEBI" id="CHEBI:15378"/>
        <dbReference type="ChEBI" id="CHEBI:30616"/>
        <dbReference type="ChEBI" id="CHEBI:43474"/>
        <dbReference type="ChEBI" id="CHEBI:456216"/>
    </reaction>
    <physiologicalReaction direction="left-to-right" evidence="10">
        <dbReference type="Rhea" id="RHEA:13066"/>
    </physiologicalReaction>
</comment>
<evidence type="ECO:0000313" key="13">
    <source>
        <dbReference type="Proteomes" id="UP001212997"/>
    </source>
</evidence>
<evidence type="ECO:0000256" key="4">
    <source>
        <dbReference type="ARBA" id="ARBA00022741"/>
    </source>
</evidence>
<dbReference type="EMBL" id="JANAWD010000721">
    <property type="protein sequence ID" value="KAJ3476332.1"/>
    <property type="molecule type" value="Genomic_DNA"/>
</dbReference>
<feature type="domain" description="AAA+ ATPase" evidence="11">
    <location>
        <begin position="495"/>
        <end position="633"/>
    </location>
</feature>
<keyword evidence="6" id="KW-0067">ATP-binding</keyword>
<keyword evidence="13" id="KW-1185">Reference proteome</keyword>
<evidence type="ECO:0000256" key="1">
    <source>
        <dbReference type="ARBA" id="ARBA00004370"/>
    </source>
</evidence>
<dbReference type="GO" id="GO:0005524">
    <property type="term" value="F:ATP binding"/>
    <property type="evidence" value="ECO:0007669"/>
    <property type="project" value="UniProtKB-KW"/>
</dbReference>
<evidence type="ECO:0000313" key="12">
    <source>
        <dbReference type="EMBL" id="KAJ3476332.1"/>
    </source>
</evidence>
<evidence type="ECO:0000256" key="7">
    <source>
        <dbReference type="ARBA" id="ARBA00023136"/>
    </source>
</evidence>
<dbReference type="SMART" id="SM00382">
    <property type="entry name" value="AAA"/>
    <property type="match status" value="2"/>
</dbReference>
<keyword evidence="5" id="KW-0378">Hydrolase</keyword>
<dbReference type="InterPro" id="IPR056995">
    <property type="entry name" value="PEX6_4th_dom"/>
</dbReference>
<name>A0AAD5Y8L3_9APHY</name>
<dbReference type="PANTHER" id="PTHR23077">
    <property type="entry name" value="AAA-FAMILY ATPASE"/>
    <property type="match status" value="1"/>
</dbReference>
<evidence type="ECO:0000256" key="5">
    <source>
        <dbReference type="ARBA" id="ARBA00022801"/>
    </source>
</evidence>
<keyword evidence="7" id="KW-0472">Membrane</keyword>
<protein>
    <recommendedName>
        <fullName evidence="8">Peroxisomal ATPase PEX6</fullName>
    </recommendedName>
    <alternativeName>
        <fullName evidence="9">Peroxin-6</fullName>
    </alternativeName>
</protein>
<organism evidence="12 13">
    <name type="scientific">Meripilus lineatus</name>
    <dbReference type="NCBI Taxonomy" id="2056292"/>
    <lineage>
        <taxon>Eukaryota</taxon>
        <taxon>Fungi</taxon>
        <taxon>Dikarya</taxon>
        <taxon>Basidiomycota</taxon>
        <taxon>Agaricomycotina</taxon>
        <taxon>Agaricomycetes</taxon>
        <taxon>Polyporales</taxon>
        <taxon>Meripilaceae</taxon>
        <taxon>Meripilus</taxon>
    </lineage>
</organism>